<dbReference type="EMBL" id="CP029693">
    <property type="protein sequence ID" value="AWY39185.1"/>
    <property type="molecule type" value="Genomic_DNA"/>
</dbReference>
<dbReference type="RefSeq" id="WP_110962967.1">
    <property type="nucleotide sequence ID" value="NZ_CP029693.1"/>
</dbReference>
<gene>
    <name evidence="2" type="ORF">DKY63_04400</name>
</gene>
<reference evidence="2 3" key="1">
    <citation type="submission" date="2018-05" db="EMBL/GenBank/DDBJ databases">
        <title>Whole genome sequence of Pseudomonas putida JBC17.</title>
        <authorList>
            <person name="Lee Y.H."/>
            <person name="David K."/>
        </authorList>
    </citation>
    <scope>NUCLEOTIDE SEQUENCE [LARGE SCALE GENOMIC DNA]</scope>
    <source>
        <strain evidence="2 3">JBC17</strain>
    </source>
</reference>
<feature type="region of interest" description="Disordered" evidence="1">
    <location>
        <begin position="89"/>
        <end position="130"/>
    </location>
</feature>
<dbReference type="AlphaFoldDB" id="A0A2Z4REG0"/>
<sequence>MGKFDPFQLWGEALNVIEREINSLATKKMESAEFAQALHQFSRVSLGVQHVFERSVANVLRRLELPSRSEVDTLASAVQRIEDKLDQLLPPPASAALAPRPSRTLRPSPAQSKSVKRVLKPATKRAPKED</sequence>
<name>A0A2Z4REG0_PSEPU</name>
<protein>
    <submittedName>
        <fullName evidence="2">Uncharacterized protein</fullName>
    </submittedName>
</protein>
<feature type="compositionally biased region" description="Basic residues" evidence="1">
    <location>
        <begin position="114"/>
        <end position="130"/>
    </location>
</feature>
<organism evidence="2 3">
    <name type="scientific">Pseudomonas putida</name>
    <name type="common">Arthrobacter siderocapsulatus</name>
    <dbReference type="NCBI Taxonomy" id="303"/>
    <lineage>
        <taxon>Bacteria</taxon>
        <taxon>Pseudomonadati</taxon>
        <taxon>Pseudomonadota</taxon>
        <taxon>Gammaproteobacteria</taxon>
        <taxon>Pseudomonadales</taxon>
        <taxon>Pseudomonadaceae</taxon>
        <taxon>Pseudomonas</taxon>
    </lineage>
</organism>
<accession>A0A2Z4REG0</accession>
<evidence type="ECO:0000313" key="3">
    <source>
        <dbReference type="Proteomes" id="UP000250299"/>
    </source>
</evidence>
<evidence type="ECO:0000256" key="1">
    <source>
        <dbReference type="SAM" id="MobiDB-lite"/>
    </source>
</evidence>
<dbReference type="Pfam" id="PF05597">
    <property type="entry name" value="Phasin"/>
    <property type="match status" value="1"/>
</dbReference>
<dbReference type="InterPro" id="IPR008769">
    <property type="entry name" value="PhaF_PhaI"/>
</dbReference>
<dbReference type="Proteomes" id="UP000250299">
    <property type="component" value="Chromosome"/>
</dbReference>
<dbReference type="OrthoDB" id="6900881at2"/>
<proteinExistence type="predicted"/>
<evidence type="ECO:0000313" key="2">
    <source>
        <dbReference type="EMBL" id="AWY39185.1"/>
    </source>
</evidence>